<dbReference type="SUPFAM" id="SSF81321">
    <property type="entry name" value="Family A G protein-coupled receptor-like"/>
    <property type="match status" value="1"/>
</dbReference>
<keyword evidence="4 14" id="KW-1133">Transmembrane helix</keyword>
<evidence type="ECO:0000256" key="15">
    <source>
        <dbReference type="SAM" id="SignalP"/>
    </source>
</evidence>
<dbReference type="GO" id="GO:0015057">
    <property type="term" value="F:thrombin-activated receptor activity"/>
    <property type="evidence" value="ECO:0007669"/>
    <property type="project" value="InterPro"/>
</dbReference>
<dbReference type="Pfam" id="PF00001">
    <property type="entry name" value="7tm_1"/>
    <property type="match status" value="1"/>
</dbReference>
<feature type="transmembrane region" description="Helical" evidence="14">
    <location>
        <begin position="307"/>
        <end position="331"/>
    </location>
</feature>
<gene>
    <name evidence="18" type="primary">LOC113983057</name>
</gene>
<evidence type="ECO:0000256" key="14">
    <source>
        <dbReference type="SAM" id="Phobius"/>
    </source>
</evidence>
<dbReference type="PANTHER" id="PTHR24232:SF22">
    <property type="entry name" value="PROTEINASE-ACTIVATED RECEPTOR 4"/>
    <property type="match status" value="1"/>
</dbReference>
<keyword evidence="15" id="KW-0732">Signal</keyword>
<evidence type="ECO:0000256" key="7">
    <source>
        <dbReference type="ARBA" id="ARBA00023157"/>
    </source>
</evidence>
<feature type="transmembrane region" description="Helical" evidence="14">
    <location>
        <begin position="103"/>
        <end position="122"/>
    </location>
</feature>
<comment type="subcellular location">
    <subcellularLocation>
        <location evidence="1">Cell membrane</location>
        <topology evidence="1">Multi-pass membrane protein</topology>
    </subcellularLocation>
</comment>
<evidence type="ECO:0000256" key="1">
    <source>
        <dbReference type="ARBA" id="ARBA00004651"/>
    </source>
</evidence>
<feature type="signal peptide" evidence="15">
    <location>
        <begin position="1"/>
        <end position="27"/>
    </location>
</feature>
<dbReference type="InterPro" id="IPR000276">
    <property type="entry name" value="GPCR_Rhodpsn"/>
</dbReference>
<feature type="transmembrane region" description="Helical" evidence="14">
    <location>
        <begin position="231"/>
        <end position="260"/>
    </location>
</feature>
<feature type="transmembrane region" description="Helical" evidence="14">
    <location>
        <begin position="71"/>
        <end position="91"/>
    </location>
</feature>
<comment type="similarity">
    <text evidence="12">Belongs to the G-protein coupled receptor 1 family.</text>
</comment>
<evidence type="ECO:0000256" key="3">
    <source>
        <dbReference type="ARBA" id="ARBA00022692"/>
    </source>
</evidence>
<feature type="disulfide bond" evidence="11">
    <location>
        <begin position="138"/>
        <end position="217"/>
    </location>
</feature>
<feature type="transmembrane region" description="Helical" evidence="14">
    <location>
        <begin position="142"/>
        <end position="162"/>
    </location>
</feature>
<dbReference type="Proteomes" id="UP000504627">
    <property type="component" value="Unplaced"/>
</dbReference>
<dbReference type="GO" id="GO:0007596">
    <property type="term" value="P:blood coagulation"/>
    <property type="evidence" value="ECO:0007669"/>
    <property type="project" value="InterPro"/>
</dbReference>
<evidence type="ECO:0000313" key="18">
    <source>
        <dbReference type="RefSeq" id="XP_027567612.2"/>
    </source>
</evidence>
<feature type="transmembrane region" description="Helical" evidence="14">
    <location>
        <begin position="272"/>
        <end position="295"/>
    </location>
</feature>
<dbReference type="InterPro" id="IPR017452">
    <property type="entry name" value="GPCR_Rhodpsn_7TM"/>
</dbReference>
<keyword evidence="6 14" id="KW-0472">Membrane</keyword>
<dbReference type="Gene3D" id="1.20.1070.10">
    <property type="entry name" value="Rhodopsin 7-helix transmembrane proteins"/>
    <property type="match status" value="1"/>
</dbReference>
<proteinExistence type="inferred from homology"/>
<keyword evidence="17" id="KW-1185">Reference proteome</keyword>
<dbReference type="PRINTS" id="PR00237">
    <property type="entry name" value="GPCRRHODOPSN"/>
</dbReference>
<dbReference type="GO" id="GO:0035025">
    <property type="term" value="P:positive regulation of Rho protein signal transduction"/>
    <property type="evidence" value="ECO:0007669"/>
    <property type="project" value="TreeGrafter"/>
</dbReference>
<feature type="chain" id="PRO_5030156802" evidence="15">
    <location>
        <begin position="28"/>
        <end position="429"/>
    </location>
</feature>
<keyword evidence="7 11" id="KW-1015">Disulfide bond</keyword>
<keyword evidence="8 12" id="KW-0675">Receptor</keyword>
<keyword evidence="3 12" id="KW-0812">Transmembrane</keyword>
<evidence type="ECO:0000259" key="16">
    <source>
        <dbReference type="PROSITE" id="PS50262"/>
    </source>
</evidence>
<dbReference type="GO" id="GO:0007200">
    <property type="term" value="P:phospholipase C-activating G protein-coupled receptor signaling pathway"/>
    <property type="evidence" value="ECO:0007669"/>
    <property type="project" value="TreeGrafter"/>
</dbReference>
<dbReference type="PRINTS" id="PR01428">
    <property type="entry name" value="PROTEASEAR"/>
</dbReference>
<name>A0A6J2FX47_9PASS</name>
<dbReference type="PROSITE" id="PS50262">
    <property type="entry name" value="G_PROTEIN_RECEP_F1_2"/>
    <property type="match status" value="1"/>
</dbReference>
<dbReference type="RefSeq" id="XP_027567612.2">
    <property type="nucleotide sequence ID" value="XM_027711811.2"/>
</dbReference>
<evidence type="ECO:0000256" key="2">
    <source>
        <dbReference type="ARBA" id="ARBA00022475"/>
    </source>
</evidence>
<evidence type="ECO:0000256" key="13">
    <source>
        <dbReference type="SAM" id="MobiDB-lite"/>
    </source>
</evidence>
<keyword evidence="9" id="KW-0325">Glycoprotein</keyword>
<dbReference type="PROSITE" id="PS00237">
    <property type="entry name" value="G_PROTEIN_RECEP_F1_1"/>
    <property type="match status" value="1"/>
</dbReference>
<dbReference type="GeneID" id="113983057"/>
<evidence type="ECO:0000256" key="4">
    <source>
        <dbReference type="ARBA" id="ARBA00022989"/>
    </source>
</evidence>
<dbReference type="InterPro" id="IPR003912">
    <property type="entry name" value="Protea_act_rcpt"/>
</dbReference>
<evidence type="ECO:0000256" key="8">
    <source>
        <dbReference type="ARBA" id="ARBA00023170"/>
    </source>
</evidence>
<dbReference type="InParanoid" id="A0A6J2FX47"/>
<organism evidence="17 18">
    <name type="scientific">Pipra filicauda</name>
    <name type="common">Wire-tailed manakin</name>
    <dbReference type="NCBI Taxonomy" id="649802"/>
    <lineage>
        <taxon>Eukaryota</taxon>
        <taxon>Metazoa</taxon>
        <taxon>Chordata</taxon>
        <taxon>Craniata</taxon>
        <taxon>Vertebrata</taxon>
        <taxon>Euteleostomi</taxon>
        <taxon>Archelosauria</taxon>
        <taxon>Archosauria</taxon>
        <taxon>Dinosauria</taxon>
        <taxon>Saurischia</taxon>
        <taxon>Theropoda</taxon>
        <taxon>Coelurosauria</taxon>
        <taxon>Aves</taxon>
        <taxon>Neognathae</taxon>
        <taxon>Neoaves</taxon>
        <taxon>Telluraves</taxon>
        <taxon>Australaves</taxon>
        <taxon>Passeriformes</taxon>
        <taxon>Pipridae</taxon>
        <taxon>Pipra</taxon>
    </lineage>
</organism>
<keyword evidence="5 12" id="KW-0297">G-protein coupled receptor</keyword>
<dbReference type="AlphaFoldDB" id="A0A6J2FX47"/>
<evidence type="ECO:0000256" key="9">
    <source>
        <dbReference type="ARBA" id="ARBA00023180"/>
    </source>
</evidence>
<sequence length="429" mass="47726">MSRPVPSPGCAAACVTLLLSCAWLGSATQPSPMPVKGRSFIPLTPREKNLCPGASEEAFLSSTLSTLLLPALYSVVLLVGLPANALACWVLATNFRRCSSTLFLLNLAGADLLFVLLLPFKISYHLLGNHWFFGDYLCRTMVAFFYGNMYSSILFLTCIGLERYISVAHPFLWKGSSWIRGKVGICVGIWLVVGAGMSPLLLHSQTQDISSLNITTCHDVLEKGTHMFFRYYFLSLVGLGFGLPFVLMTISYSCILARLLAKGRCYGQVVRVLALVLLVFILCFTPSNVLLFIHYVLEPTGCHNITYFWYALALVLSAFNNCFDPFIYFYISQDFRGWVQDARGRCLRGLESSMGRSTEKTALPLRSSEQSQGCQAVSSCPARRDPAVWSPTRRAGNRLGQKIPPGSEVHYDFAPVLQFLRWNRYKPPP</sequence>
<evidence type="ECO:0000256" key="11">
    <source>
        <dbReference type="PIRSR" id="PIRSR603912-52"/>
    </source>
</evidence>
<feature type="transmembrane region" description="Helical" evidence="14">
    <location>
        <begin position="183"/>
        <end position="202"/>
    </location>
</feature>
<dbReference type="GO" id="GO:0005886">
    <property type="term" value="C:plasma membrane"/>
    <property type="evidence" value="ECO:0007669"/>
    <property type="project" value="UniProtKB-SubCell"/>
</dbReference>
<dbReference type="FunFam" id="1.20.1070.10:FF:000040">
    <property type="entry name" value="Coagulation factor 2 (thrombin) receptor"/>
    <property type="match status" value="1"/>
</dbReference>
<keyword evidence="2" id="KW-1003">Cell membrane</keyword>
<evidence type="ECO:0000256" key="10">
    <source>
        <dbReference type="ARBA" id="ARBA00023224"/>
    </source>
</evidence>
<evidence type="ECO:0000313" key="17">
    <source>
        <dbReference type="Proteomes" id="UP000504627"/>
    </source>
</evidence>
<feature type="domain" description="G-protein coupled receptors family 1 profile" evidence="16">
    <location>
        <begin position="83"/>
        <end position="328"/>
    </location>
</feature>
<accession>A0A6J2FX47</accession>
<protein>
    <submittedName>
        <fullName evidence="18">LOW QUALITY PROTEIN: proteinase-activated receptor 3-like</fullName>
    </submittedName>
</protein>
<keyword evidence="10 12" id="KW-0807">Transducer</keyword>
<dbReference type="PANTHER" id="PTHR24232">
    <property type="entry name" value="G-PROTEIN COUPLED RECEPTOR"/>
    <property type="match status" value="1"/>
</dbReference>
<evidence type="ECO:0000256" key="12">
    <source>
        <dbReference type="RuleBase" id="RU000688"/>
    </source>
</evidence>
<evidence type="ECO:0000256" key="5">
    <source>
        <dbReference type="ARBA" id="ARBA00023040"/>
    </source>
</evidence>
<evidence type="ECO:0000256" key="6">
    <source>
        <dbReference type="ARBA" id="ARBA00023136"/>
    </source>
</evidence>
<reference evidence="18" key="1">
    <citation type="submission" date="2025-08" db="UniProtKB">
        <authorList>
            <consortium name="RefSeq"/>
        </authorList>
    </citation>
    <scope>IDENTIFICATION</scope>
    <source>
        <tissue evidence="18">Muscle</tissue>
    </source>
</reference>
<dbReference type="PROSITE" id="PS51257">
    <property type="entry name" value="PROKAR_LIPOPROTEIN"/>
    <property type="match status" value="1"/>
</dbReference>
<feature type="region of interest" description="Disordered" evidence="13">
    <location>
        <begin position="382"/>
        <end position="401"/>
    </location>
</feature>